<evidence type="ECO:0000313" key="8">
    <source>
        <dbReference type="Proteomes" id="UP000011115"/>
    </source>
</evidence>
<dbReference type="PaxDb" id="4113-PGSC0003DMT400086566"/>
<feature type="domain" description="Myb-like" evidence="5">
    <location>
        <begin position="6"/>
        <end position="57"/>
    </location>
</feature>
<dbReference type="InterPro" id="IPR001005">
    <property type="entry name" value="SANT/Myb"/>
</dbReference>
<dbReference type="PROSITE" id="PS50090">
    <property type="entry name" value="MYB_LIKE"/>
    <property type="match status" value="1"/>
</dbReference>
<accession>M1DC15</accession>
<dbReference type="Gramene" id="PGSC0003DMT400086566">
    <property type="protein sequence ID" value="PGSC0003DMT400086566"/>
    <property type="gene ID" value="PGSC0003DMG400036137"/>
</dbReference>
<name>M1DC15_SOLTU</name>
<dbReference type="SMART" id="SM00717">
    <property type="entry name" value="SANT"/>
    <property type="match status" value="1"/>
</dbReference>
<keyword evidence="3" id="KW-0238">DNA-binding</keyword>
<dbReference type="eggNOG" id="KOG0048">
    <property type="taxonomic scope" value="Eukaryota"/>
</dbReference>
<dbReference type="InterPro" id="IPR009057">
    <property type="entry name" value="Homeodomain-like_sf"/>
</dbReference>
<evidence type="ECO:0000256" key="1">
    <source>
        <dbReference type="ARBA" id="ARBA00004123"/>
    </source>
</evidence>
<dbReference type="HOGENOM" id="CLU_028567_14_1_1"/>
<dbReference type="PANTHER" id="PTHR45614">
    <property type="entry name" value="MYB PROTEIN-RELATED"/>
    <property type="match status" value="1"/>
</dbReference>
<dbReference type="GO" id="GO:0010597">
    <property type="term" value="P:green leaf volatile biosynthetic process"/>
    <property type="evidence" value="ECO:0007669"/>
    <property type="project" value="UniProtKB-ARBA"/>
</dbReference>
<evidence type="ECO:0000256" key="3">
    <source>
        <dbReference type="ARBA" id="ARBA00023125"/>
    </source>
</evidence>
<evidence type="ECO:0000259" key="5">
    <source>
        <dbReference type="PROSITE" id="PS50090"/>
    </source>
</evidence>
<organism evidence="7 8">
    <name type="scientific">Solanum tuberosum</name>
    <name type="common">Potato</name>
    <dbReference type="NCBI Taxonomy" id="4113"/>
    <lineage>
        <taxon>Eukaryota</taxon>
        <taxon>Viridiplantae</taxon>
        <taxon>Streptophyta</taxon>
        <taxon>Embryophyta</taxon>
        <taxon>Tracheophyta</taxon>
        <taxon>Spermatophyta</taxon>
        <taxon>Magnoliopsida</taxon>
        <taxon>eudicotyledons</taxon>
        <taxon>Gunneridae</taxon>
        <taxon>Pentapetalae</taxon>
        <taxon>asterids</taxon>
        <taxon>lamiids</taxon>
        <taxon>Solanales</taxon>
        <taxon>Solanaceae</taxon>
        <taxon>Solanoideae</taxon>
        <taxon>Solaneae</taxon>
        <taxon>Solanum</taxon>
    </lineage>
</organism>
<dbReference type="InterPro" id="IPR050560">
    <property type="entry name" value="MYB_TF"/>
</dbReference>
<dbReference type="GO" id="GO:0006355">
    <property type="term" value="P:regulation of DNA-templated transcription"/>
    <property type="evidence" value="ECO:0000318"/>
    <property type="project" value="GO_Central"/>
</dbReference>
<dbReference type="EnsemblPlants" id="PGSC0003DMT400086566">
    <property type="protein sequence ID" value="PGSC0003DMT400086566"/>
    <property type="gene ID" value="PGSC0003DMG400036137"/>
</dbReference>
<dbReference type="OMA" id="WNPKEDE"/>
<reference evidence="8" key="1">
    <citation type="journal article" date="2011" name="Nature">
        <title>Genome sequence and analysis of the tuber crop potato.</title>
        <authorList>
            <consortium name="The Potato Genome Sequencing Consortium"/>
        </authorList>
    </citation>
    <scope>NUCLEOTIDE SEQUENCE [LARGE SCALE GENOMIC DNA]</scope>
    <source>
        <strain evidence="8">cv. DM1-3 516 R44</strain>
    </source>
</reference>
<dbReference type="CDD" id="cd00167">
    <property type="entry name" value="SANT"/>
    <property type="match status" value="1"/>
</dbReference>
<dbReference type="STRING" id="4113.M1DC15"/>
<dbReference type="InParanoid" id="M1DC15"/>
<dbReference type="PROSITE" id="PS51294">
    <property type="entry name" value="HTH_MYB"/>
    <property type="match status" value="1"/>
</dbReference>
<evidence type="ECO:0000256" key="2">
    <source>
        <dbReference type="ARBA" id="ARBA00022737"/>
    </source>
</evidence>
<dbReference type="SMR" id="M1DC15"/>
<keyword evidence="8" id="KW-1185">Reference proteome</keyword>
<dbReference type="Pfam" id="PF13921">
    <property type="entry name" value="Myb_DNA-bind_6"/>
    <property type="match status" value="1"/>
</dbReference>
<protein>
    <submittedName>
        <fullName evidence="7">Myb</fullName>
    </submittedName>
</protein>
<reference evidence="7" key="2">
    <citation type="submission" date="2015-06" db="UniProtKB">
        <authorList>
            <consortium name="EnsemblPlants"/>
        </authorList>
    </citation>
    <scope>IDENTIFICATION</scope>
    <source>
        <strain evidence="7">DM1-3 516 R44</strain>
    </source>
</reference>
<dbReference type="PANTHER" id="PTHR45614:SF168">
    <property type="entry name" value="MYB"/>
    <property type="match status" value="1"/>
</dbReference>
<evidence type="ECO:0000256" key="4">
    <source>
        <dbReference type="ARBA" id="ARBA00023242"/>
    </source>
</evidence>
<dbReference type="GO" id="GO:0000978">
    <property type="term" value="F:RNA polymerase II cis-regulatory region sequence-specific DNA binding"/>
    <property type="evidence" value="ECO:0000318"/>
    <property type="project" value="GO_Central"/>
</dbReference>
<dbReference type="GO" id="GO:0005634">
    <property type="term" value="C:nucleus"/>
    <property type="evidence" value="ECO:0000318"/>
    <property type="project" value="GO_Central"/>
</dbReference>
<dbReference type="AlphaFoldDB" id="M1DC15"/>
<dbReference type="InterPro" id="IPR017930">
    <property type="entry name" value="Myb_dom"/>
</dbReference>
<feature type="domain" description="HTH myb-type" evidence="6">
    <location>
        <begin position="11"/>
        <end position="61"/>
    </location>
</feature>
<comment type="subcellular location">
    <subcellularLocation>
        <location evidence="1">Nucleus</location>
    </subcellularLocation>
</comment>
<dbReference type="Proteomes" id="UP000011115">
    <property type="component" value="Unassembled WGS sequence"/>
</dbReference>
<keyword evidence="4" id="KW-0539">Nucleus</keyword>
<proteinExistence type="predicted"/>
<sequence length="265" mass="29290">METSKKTSMIKRRWNPKEDELLQMLVKEHGAENWSLIGQLISGRSGKSCRFRWCNQLNPQVEHQPFTPEEDNTIIRAQAKLDLILENPQPLLKKSLSIREGKNSGIPYRSAQSNLGFHRFPQLCVYPHIAAMGQISPLSTFSPVIPDPLVFLNTPRSDLGNLGLSRCPQLSLYPPAPLGEILPLLSVSPVMPEPSTSLSLCVSNMNNLGLSRLPQLILYPPSAPLGEILTLSSSAPVIPDPSTDLSLSLPGVRSTKYLNPENRIE</sequence>
<dbReference type="Gene3D" id="1.10.10.60">
    <property type="entry name" value="Homeodomain-like"/>
    <property type="match status" value="1"/>
</dbReference>
<keyword evidence="2" id="KW-0677">Repeat</keyword>
<evidence type="ECO:0000259" key="6">
    <source>
        <dbReference type="PROSITE" id="PS51294"/>
    </source>
</evidence>
<evidence type="ECO:0000313" key="7">
    <source>
        <dbReference type="EnsemblPlants" id="PGSC0003DMT400086566"/>
    </source>
</evidence>
<dbReference type="FunFam" id="1.10.10.60:FF:000010">
    <property type="entry name" value="Transcriptional activator Myb isoform A"/>
    <property type="match status" value="1"/>
</dbReference>
<dbReference type="GO" id="GO:0000981">
    <property type="term" value="F:DNA-binding transcription factor activity, RNA polymerase II-specific"/>
    <property type="evidence" value="ECO:0000318"/>
    <property type="project" value="GO_Central"/>
</dbReference>
<dbReference type="SUPFAM" id="SSF46689">
    <property type="entry name" value="Homeodomain-like"/>
    <property type="match status" value="1"/>
</dbReference>